<proteinExistence type="predicted"/>
<dbReference type="CDD" id="cd04501">
    <property type="entry name" value="SGNH_hydrolase_like_4"/>
    <property type="match status" value="1"/>
</dbReference>
<dbReference type="Pfam" id="PF13472">
    <property type="entry name" value="Lipase_GDSL_2"/>
    <property type="match status" value="1"/>
</dbReference>
<dbReference type="OrthoDB" id="9777593at2"/>
<keyword evidence="2" id="KW-0378">Hydrolase</keyword>
<dbReference type="EC" id="3.1.1.2" evidence="2"/>
<gene>
    <name evidence="2" type="ORF">MOTE_03150</name>
</gene>
<organism evidence="2 3">
    <name type="scientific">Neomoorella thermoacetica</name>
    <name type="common">Clostridium thermoaceticum</name>
    <dbReference type="NCBI Taxonomy" id="1525"/>
    <lineage>
        <taxon>Bacteria</taxon>
        <taxon>Bacillati</taxon>
        <taxon>Bacillota</taxon>
        <taxon>Clostridia</taxon>
        <taxon>Neomoorellales</taxon>
        <taxon>Neomoorellaceae</taxon>
        <taxon>Neomoorella</taxon>
    </lineage>
</organism>
<evidence type="ECO:0000313" key="2">
    <source>
        <dbReference type="EMBL" id="OIQ61239.1"/>
    </source>
</evidence>
<dbReference type="PANTHER" id="PTHR30383">
    <property type="entry name" value="THIOESTERASE 1/PROTEASE 1/LYSOPHOSPHOLIPASE L1"/>
    <property type="match status" value="1"/>
</dbReference>
<evidence type="ECO:0000313" key="3">
    <source>
        <dbReference type="Proteomes" id="UP000182811"/>
    </source>
</evidence>
<dbReference type="AlphaFoldDB" id="A0A1J5NZX1"/>
<dbReference type="InterPro" id="IPR013830">
    <property type="entry name" value="SGNH_hydro"/>
</dbReference>
<dbReference type="EMBL" id="MDDC01000002">
    <property type="protein sequence ID" value="OIQ61239.1"/>
    <property type="molecule type" value="Genomic_DNA"/>
</dbReference>
<comment type="caution">
    <text evidence="2">The sequence shown here is derived from an EMBL/GenBank/DDBJ whole genome shotgun (WGS) entry which is preliminary data.</text>
</comment>
<sequence length="194" mass="21028">MQAIDLIGMGDSLTWGYPFGPEASWLDLAAGETGLKVINQGINGETTGEMLARFDQDVVRPGPRAVTIMGGTNDAWAGFAAAEVEGNIRAMIDKAHRAGIKVIICLPPPLCRTGSGITASFLEKMAGLLADYRDACRHLARSRGLELLDFYIPLLDPATGWGKKEYFVDDAHPSIKGYQVMAATAVDLFRELKW</sequence>
<accession>A0A1J5NZX1</accession>
<evidence type="ECO:0000259" key="1">
    <source>
        <dbReference type="Pfam" id="PF13472"/>
    </source>
</evidence>
<dbReference type="InterPro" id="IPR051532">
    <property type="entry name" value="Ester_Hydrolysis_Enzymes"/>
</dbReference>
<dbReference type="InterPro" id="IPR036514">
    <property type="entry name" value="SGNH_hydro_sf"/>
</dbReference>
<dbReference type="GO" id="GO:0004064">
    <property type="term" value="F:arylesterase activity"/>
    <property type="evidence" value="ECO:0007669"/>
    <property type="project" value="UniProtKB-EC"/>
</dbReference>
<name>A0A1J5NZX1_NEOTH</name>
<dbReference type="SUPFAM" id="SSF52266">
    <property type="entry name" value="SGNH hydrolase"/>
    <property type="match status" value="1"/>
</dbReference>
<reference evidence="2 3" key="1">
    <citation type="submission" date="2016-08" db="EMBL/GenBank/DDBJ databases">
        <title>Genome-based comparison of Moorella thermoacetic strains.</title>
        <authorList>
            <person name="Poehlein A."/>
            <person name="Bengelsdorf F.R."/>
            <person name="Esser C."/>
            <person name="Duerre P."/>
            <person name="Daniel R."/>
        </authorList>
    </citation>
    <scope>NUCLEOTIDE SEQUENCE [LARGE SCALE GENOMIC DNA]</scope>
    <source>
        <strain evidence="2 3">DSM 21394</strain>
    </source>
</reference>
<dbReference type="Proteomes" id="UP000182811">
    <property type="component" value="Unassembled WGS sequence"/>
</dbReference>
<dbReference type="Gene3D" id="3.40.50.1110">
    <property type="entry name" value="SGNH hydrolase"/>
    <property type="match status" value="1"/>
</dbReference>
<dbReference type="GO" id="GO:0004622">
    <property type="term" value="F:phosphatidylcholine lysophospholipase activity"/>
    <property type="evidence" value="ECO:0007669"/>
    <property type="project" value="TreeGrafter"/>
</dbReference>
<protein>
    <submittedName>
        <fullName evidence="2">Arylesterase</fullName>
        <ecNumber evidence="2">3.1.1.2</ecNumber>
    </submittedName>
</protein>
<dbReference type="PANTHER" id="PTHR30383:SF5">
    <property type="entry name" value="SGNH HYDROLASE-TYPE ESTERASE DOMAIN-CONTAINING PROTEIN"/>
    <property type="match status" value="1"/>
</dbReference>
<feature type="domain" description="SGNH hydrolase-type esterase" evidence="1">
    <location>
        <begin position="9"/>
        <end position="180"/>
    </location>
</feature>